<reference evidence="2" key="1">
    <citation type="submission" date="2023-07" db="EMBL/GenBank/DDBJ databases">
        <title>30 novel species of actinomycetes from the DSMZ collection.</title>
        <authorList>
            <person name="Nouioui I."/>
        </authorList>
    </citation>
    <scope>NUCLEOTIDE SEQUENCE [LARGE SCALE GENOMIC DNA]</scope>
    <source>
        <strain evidence="2">DSM 45055</strain>
    </source>
</reference>
<name>A0ABU2KUV3_9ACTN</name>
<organism evidence="1 2">
    <name type="scientific">Streptomonospora wellingtoniae</name>
    <dbReference type="NCBI Taxonomy" id="3075544"/>
    <lineage>
        <taxon>Bacteria</taxon>
        <taxon>Bacillati</taxon>
        <taxon>Actinomycetota</taxon>
        <taxon>Actinomycetes</taxon>
        <taxon>Streptosporangiales</taxon>
        <taxon>Nocardiopsidaceae</taxon>
        <taxon>Streptomonospora</taxon>
    </lineage>
</organism>
<comment type="caution">
    <text evidence="1">The sequence shown here is derived from an EMBL/GenBank/DDBJ whole genome shotgun (WGS) entry which is preliminary data.</text>
</comment>
<protein>
    <recommendedName>
        <fullName evidence="3">XRE family transcriptional regulator</fullName>
    </recommendedName>
</protein>
<dbReference type="EMBL" id="JAVREK010000011">
    <property type="protein sequence ID" value="MDT0302966.1"/>
    <property type="molecule type" value="Genomic_DNA"/>
</dbReference>
<evidence type="ECO:0000313" key="2">
    <source>
        <dbReference type="Proteomes" id="UP001183226"/>
    </source>
</evidence>
<evidence type="ECO:0000313" key="1">
    <source>
        <dbReference type="EMBL" id="MDT0302966.1"/>
    </source>
</evidence>
<sequence>MSPTQQVWERLAELLVQQRGRIDSNARRFADSTRLNYRLIYDIEHARRTNFRPAKLAEIEHAYRLRAGAITDLLEGRAETLEPDSGTADFAGTAAEDSRGHIKGAPMLRPNEELRWEPQDPSLPGSPAIRYTYRWTSPEDPADYIESSKGMDPERDPLEVAKIFRDQLAKAYGGRILDTPEDARNP</sequence>
<dbReference type="RefSeq" id="WP_311545452.1">
    <property type="nucleotide sequence ID" value="NZ_JAVREK010000011.1"/>
</dbReference>
<gene>
    <name evidence="1" type="ORF">RM446_12655</name>
</gene>
<proteinExistence type="predicted"/>
<dbReference type="Proteomes" id="UP001183226">
    <property type="component" value="Unassembled WGS sequence"/>
</dbReference>
<evidence type="ECO:0008006" key="3">
    <source>
        <dbReference type="Google" id="ProtNLM"/>
    </source>
</evidence>
<keyword evidence="2" id="KW-1185">Reference proteome</keyword>
<accession>A0ABU2KUV3</accession>